<comment type="caution">
    <text evidence="2">The sequence shown here is derived from an EMBL/GenBank/DDBJ whole genome shotgun (WGS) entry which is preliminary data.</text>
</comment>
<dbReference type="Pfam" id="PF02493">
    <property type="entry name" value="MORN"/>
    <property type="match status" value="8"/>
</dbReference>
<evidence type="ECO:0008006" key="4">
    <source>
        <dbReference type="Google" id="ProtNLM"/>
    </source>
</evidence>
<dbReference type="SUPFAM" id="SSF82185">
    <property type="entry name" value="Histone H3 K4-specific methyltransferase SET7/9 N-terminal domain"/>
    <property type="match status" value="2"/>
</dbReference>
<reference evidence="2" key="1">
    <citation type="submission" date="2023-07" db="EMBL/GenBank/DDBJ databases">
        <authorList>
            <consortium name="AG Swart"/>
            <person name="Singh M."/>
            <person name="Singh A."/>
            <person name="Seah K."/>
            <person name="Emmerich C."/>
        </authorList>
    </citation>
    <scope>NUCLEOTIDE SEQUENCE</scope>
    <source>
        <strain evidence="2">DP1</strain>
    </source>
</reference>
<gene>
    <name evidence="2" type="ORF">ECRASSUSDP1_LOCUS17182</name>
</gene>
<dbReference type="SMART" id="SM00698">
    <property type="entry name" value="MORN"/>
    <property type="match status" value="8"/>
</dbReference>
<name>A0AAD2D0R4_EUPCR</name>
<evidence type="ECO:0000256" key="1">
    <source>
        <dbReference type="ARBA" id="ARBA00022737"/>
    </source>
</evidence>
<evidence type="ECO:0000313" key="2">
    <source>
        <dbReference type="EMBL" id="CAI2375817.1"/>
    </source>
</evidence>
<dbReference type="PANTHER" id="PTHR23084:SF263">
    <property type="entry name" value="MORN REPEAT-CONTAINING PROTEIN 1"/>
    <property type="match status" value="1"/>
</dbReference>
<protein>
    <recommendedName>
        <fullName evidence="4">MORN repeat protein</fullName>
    </recommendedName>
</protein>
<organism evidence="2 3">
    <name type="scientific">Euplotes crassus</name>
    <dbReference type="NCBI Taxonomy" id="5936"/>
    <lineage>
        <taxon>Eukaryota</taxon>
        <taxon>Sar</taxon>
        <taxon>Alveolata</taxon>
        <taxon>Ciliophora</taxon>
        <taxon>Intramacronucleata</taxon>
        <taxon>Spirotrichea</taxon>
        <taxon>Hypotrichia</taxon>
        <taxon>Euplotida</taxon>
        <taxon>Euplotidae</taxon>
        <taxon>Moneuplotes</taxon>
    </lineage>
</organism>
<dbReference type="EMBL" id="CAMPGE010017324">
    <property type="protein sequence ID" value="CAI2375817.1"/>
    <property type="molecule type" value="Genomic_DNA"/>
</dbReference>
<dbReference type="AlphaFoldDB" id="A0AAD2D0R4"/>
<dbReference type="InterPro" id="IPR003409">
    <property type="entry name" value="MORN"/>
</dbReference>
<keyword evidence="1" id="KW-0677">Repeat</keyword>
<dbReference type="Proteomes" id="UP001295684">
    <property type="component" value="Unassembled WGS sequence"/>
</dbReference>
<sequence>MGNCCTSEKEKNDIDVTRIGTRKVVLNRDPTKKGLGETEDDNKFRWKLDERLKKDLRDLYDEYKEMVEEEMQPESEAEEAGIKFINVQAVQEGVYEGGWSTKSNQRLGEGRIIYHNGTFHHGMWDRNLPNGTGLKVFTDGDVYFGEFVNGKMEGYGEYFTSDGKHYEGEFVRNVYEGEGTEEWDDGTVYKGGWKAGKKHGNGKLDLANGCSYEGGFKNGLFEGKGTYKYEDGKKYKGDYLKNKRHGYGVFTWPNGKIYEGHWVNGKQHGGANCKRGGTEVETEWKKGELIKA</sequence>
<dbReference type="Gene3D" id="2.20.110.10">
    <property type="entry name" value="Histone H3 K4-specific methyltransferase SET7/9 N-terminal domain"/>
    <property type="match status" value="3"/>
</dbReference>
<proteinExistence type="predicted"/>
<keyword evidence="3" id="KW-1185">Reference proteome</keyword>
<dbReference type="PANTHER" id="PTHR23084">
    <property type="entry name" value="PHOSPHATIDYLINOSITOL-4-PHOSPHATE 5-KINASE RELATED"/>
    <property type="match status" value="1"/>
</dbReference>
<accession>A0AAD2D0R4</accession>
<evidence type="ECO:0000313" key="3">
    <source>
        <dbReference type="Proteomes" id="UP001295684"/>
    </source>
</evidence>